<dbReference type="InterPro" id="IPR002491">
    <property type="entry name" value="ABC_transptr_periplasmic_BD"/>
</dbReference>
<dbReference type="InterPro" id="IPR009057">
    <property type="entry name" value="Homeodomain-like_sf"/>
</dbReference>
<evidence type="ECO:0000313" key="11">
    <source>
        <dbReference type="EMBL" id="MDA5107965.1"/>
    </source>
</evidence>
<evidence type="ECO:0000259" key="10">
    <source>
        <dbReference type="PROSITE" id="PS50983"/>
    </source>
</evidence>
<comment type="similarity">
    <text evidence="2">Belongs to the bacterial solute-binding protein 8 family.</text>
</comment>
<keyword evidence="7" id="KW-0804">Transcription</keyword>
<evidence type="ECO:0000256" key="2">
    <source>
        <dbReference type="ARBA" id="ARBA00008814"/>
    </source>
</evidence>
<evidence type="ECO:0000256" key="7">
    <source>
        <dbReference type="ARBA" id="ARBA00023163"/>
    </source>
</evidence>
<dbReference type="GO" id="GO:0030288">
    <property type="term" value="C:outer membrane-bounded periplasmic space"/>
    <property type="evidence" value="ECO:0007669"/>
    <property type="project" value="TreeGrafter"/>
</dbReference>
<comment type="subcellular location">
    <subcellularLocation>
        <location evidence="1">Cell envelope</location>
    </subcellularLocation>
</comment>
<accession>A0A9X3TPK1</accession>
<evidence type="ECO:0000256" key="1">
    <source>
        <dbReference type="ARBA" id="ARBA00004196"/>
    </source>
</evidence>
<evidence type="ECO:0000256" key="8">
    <source>
        <dbReference type="SAM" id="Coils"/>
    </source>
</evidence>
<comment type="caution">
    <text evidence="11">The sequence shown here is derived from an EMBL/GenBank/DDBJ whole genome shotgun (WGS) entry which is preliminary data.</text>
</comment>
<dbReference type="EMBL" id="JAPYYP010000005">
    <property type="protein sequence ID" value="MDA5107965.1"/>
    <property type="molecule type" value="Genomic_DNA"/>
</dbReference>
<reference evidence="11" key="1">
    <citation type="submission" date="2022-12" db="EMBL/GenBank/DDBJ databases">
        <title>Draft genome sequence of the thermophilic strain Brevibacillus thermoruber HT42, isolated from Los Humeros, Puebla, Mexico, with biotechnological potential.</title>
        <authorList>
            <person name="Lara Sanchez J."/>
            <person name="Solis Palacios R."/>
            <person name="Bustos Baena A.S."/>
            <person name="Ruz Baez A.E."/>
            <person name="Espinosa Luna G."/>
            <person name="Oliart Ros R.M."/>
        </authorList>
    </citation>
    <scope>NUCLEOTIDE SEQUENCE</scope>
    <source>
        <strain evidence="11">HT42</strain>
    </source>
</reference>
<dbReference type="GO" id="GO:0043565">
    <property type="term" value="F:sequence-specific DNA binding"/>
    <property type="evidence" value="ECO:0007669"/>
    <property type="project" value="InterPro"/>
</dbReference>
<keyword evidence="4" id="KW-0732">Signal</keyword>
<keyword evidence="5" id="KW-0805">Transcription regulation</keyword>
<dbReference type="PANTHER" id="PTHR30532:SF1">
    <property type="entry name" value="IRON(3+)-HYDROXAMATE-BINDING PROTEIN FHUD"/>
    <property type="match status" value="1"/>
</dbReference>
<dbReference type="SUPFAM" id="SSF53807">
    <property type="entry name" value="Helical backbone' metal receptor"/>
    <property type="match status" value="1"/>
</dbReference>
<dbReference type="GO" id="GO:1901678">
    <property type="term" value="P:iron coordination entity transport"/>
    <property type="evidence" value="ECO:0007669"/>
    <property type="project" value="UniProtKB-ARBA"/>
</dbReference>
<evidence type="ECO:0000256" key="6">
    <source>
        <dbReference type="ARBA" id="ARBA00023125"/>
    </source>
</evidence>
<keyword evidence="6" id="KW-0238">DNA-binding</keyword>
<keyword evidence="3" id="KW-0813">Transport</keyword>
<feature type="domain" description="Fe/B12 periplasmic-binding" evidence="10">
    <location>
        <begin position="286"/>
        <end position="549"/>
    </location>
</feature>
<dbReference type="PROSITE" id="PS01124">
    <property type="entry name" value="HTH_ARAC_FAMILY_2"/>
    <property type="match status" value="1"/>
</dbReference>
<dbReference type="InterPro" id="IPR051313">
    <property type="entry name" value="Bact_iron-sidero_bind"/>
</dbReference>
<dbReference type="InterPro" id="IPR037923">
    <property type="entry name" value="HTH-like"/>
</dbReference>
<feature type="coiled-coil region" evidence="8">
    <location>
        <begin position="398"/>
        <end position="425"/>
    </location>
</feature>
<dbReference type="AlphaFoldDB" id="A0A9X3TPK1"/>
<dbReference type="InterPro" id="IPR018060">
    <property type="entry name" value="HTH_AraC"/>
</dbReference>
<evidence type="ECO:0000313" key="12">
    <source>
        <dbReference type="Proteomes" id="UP001151071"/>
    </source>
</evidence>
<feature type="domain" description="HTH araC/xylS-type" evidence="9">
    <location>
        <begin position="184"/>
        <end position="282"/>
    </location>
</feature>
<dbReference type="SUPFAM" id="SSF51215">
    <property type="entry name" value="Regulatory protein AraC"/>
    <property type="match status" value="1"/>
</dbReference>
<dbReference type="Gene3D" id="3.40.50.1980">
    <property type="entry name" value="Nitrogenase molybdenum iron protein domain"/>
    <property type="match status" value="2"/>
</dbReference>
<dbReference type="Pfam" id="PF12833">
    <property type="entry name" value="HTH_18"/>
    <property type="match status" value="1"/>
</dbReference>
<keyword evidence="8" id="KW-0175">Coiled coil</keyword>
<dbReference type="InterPro" id="IPR018062">
    <property type="entry name" value="HTH_AraC-typ_CS"/>
</dbReference>
<dbReference type="GO" id="GO:0003700">
    <property type="term" value="F:DNA-binding transcription factor activity"/>
    <property type="evidence" value="ECO:0007669"/>
    <property type="project" value="InterPro"/>
</dbReference>
<organism evidence="11 12">
    <name type="scientific">Brevibacillus thermoruber</name>
    <dbReference type="NCBI Taxonomy" id="33942"/>
    <lineage>
        <taxon>Bacteria</taxon>
        <taxon>Bacillati</taxon>
        <taxon>Bacillota</taxon>
        <taxon>Bacilli</taxon>
        <taxon>Bacillales</taxon>
        <taxon>Paenibacillaceae</taxon>
        <taxon>Brevibacillus</taxon>
    </lineage>
</organism>
<dbReference type="RefSeq" id="WP_271139699.1">
    <property type="nucleotide sequence ID" value="NZ_JAPYYP010000005.1"/>
</dbReference>
<dbReference type="PROSITE" id="PS50983">
    <property type="entry name" value="FE_B12_PBP"/>
    <property type="match status" value="1"/>
</dbReference>
<evidence type="ECO:0000256" key="3">
    <source>
        <dbReference type="ARBA" id="ARBA00022448"/>
    </source>
</evidence>
<protein>
    <submittedName>
        <fullName evidence="11">AraC family transcriptional regulator</fullName>
    </submittedName>
</protein>
<evidence type="ECO:0000256" key="4">
    <source>
        <dbReference type="ARBA" id="ARBA00022729"/>
    </source>
</evidence>
<keyword evidence="12" id="KW-1185">Reference proteome</keyword>
<gene>
    <name evidence="11" type="ORF">O3V59_06320</name>
</gene>
<dbReference type="SUPFAM" id="SSF46689">
    <property type="entry name" value="Homeodomain-like"/>
    <property type="match status" value="2"/>
</dbReference>
<dbReference type="Proteomes" id="UP001151071">
    <property type="component" value="Unassembled WGS sequence"/>
</dbReference>
<name>A0A9X3TPK1_9BACL</name>
<dbReference type="PROSITE" id="PS00041">
    <property type="entry name" value="HTH_ARAC_FAMILY_1"/>
    <property type="match status" value="1"/>
</dbReference>
<dbReference type="Gene3D" id="1.10.10.60">
    <property type="entry name" value="Homeodomain-like"/>
    <property type="match status" value="2"/>
</dbReference>
<evidence type="ECO:0000256" key="5">
    <source>
        <dbReference type="ARBA" id="ARBA00023015"/>
    </source>
</evidence>
<sequence>MISLYNEPDTHETDELPVDEFLFRLRDLERIKGDGDLRGEQQFTLSHVLLVVTKGRGTITMDHYDGRLRPNAVYVCPPGETFGVSADPSHGLDMFLFRFDVFRQAGKRNSHLQVVREQRPFPVEREFPASASSQLLSLCEIVNRCWQSGDELERFRSQIAFQELLYCLLKSGRLPAEDSKSSLARAKAYMDQNFDQNVTIEKLAHLAGVSPKYFVDLFKKTYGISAIDYLTQLRVNRAKTLMARSGAKLRDIAHQVGYHDEFYFSRKFKKEVGVPPTVYMKSRRRKIAAYSAPIVGHLLALRIIPYAAPLHPKWTSYYYQTHRSDIAVHLSAYRQNEHWESNIDMLRQARPDVIISMDTVDPGEKQKLEEIAPVLYVPSMENDWREQLRMVARFLGESAEAEHWLKNYERKVEAAREQLANETGGDTFLIVRMRNEHLYAYCNRSMAAVFYGDLRMVPAYCCESDVYNQRIELGRLAEVDADRLLLMIRQEPETLSYWKALRQTPEWRQLKAVRNNRVYVIPPDPWREYSAAAHERIVEECVRMLSGNRPY</sequence>
<proteinExistence type="inferred from homology"/>
<dbReference type="PANTHER" id="PTHR30532">
    <property type="entry name" value="IRON III DICITRATE-BINDING PERIPLASMIC PROTEIN"/>
    <property type="match status" value="1"/>
</dbReference>
<dbReference type="SMART" id="SM00342">
    <property type="entry name" value="HTH_ARAC"/>
    <property type="match status" value="1"/>
</dbReference>
<dbReference type="Pfam" id="PF01497">
    <property type="entry name" value="Peripla_BP_2"/>
    <property type="match status" value="1"/>
</dbReference>
<evidence type="ECO:0000259" key="9">
    <source>
        <dbReference type="PROSITE" id="PS01124"/>
    </source>
</evidence>